<feature type="transmembrane region" description="Helical" evidence="8">
    <location>
        <begin position="170"/>
        <end position="189"/>
    </location>
</feature>
<dbReference type="Pfam" id="PF03591">
    <property type="entry name" value="AzlC"/>
    <property type="match status" value="1"/>
</dbReference>
<feature type="transmembrane region" description="Helical" evidence="8">
    <location>
        <begin position="79"/>
        <end position="97"/>
    </location>
</feature>
<evidence type="ECO:0000256" key="7">
    <source>
        <dbReference type="ARBA" id="ARBA00023136"/>
    </source>
</evidence>
<dbReference type="PANTHER" id="PTHR34979">
    <property type="entry name" value="INNER MEMBRANE PROTEIN YGAZ"/>
    <property type="match status" value="1"/>
</dbReference>
<keyword evidence="3" id="KW-0813">Transport</keyword>
<evidence type="ECO:0000256" key="1">
    <source>
        <dbReference type="ARBA" id="ARBA00004651"/>
    </source>
</evidence>
<evidence type="ECO:0000256" key="4">
    <source>
        <dbReference type="ARBA" id="ARBA00022475"/>
    </source>
</evidence>
<evidence type="ECO:0000313" key="10">
    <source>
        <dbReference type="Proteomes" id="UP001597295"/>
    </source>
</evidence>
<dbReference type="Proteomes" id="UP001597295">
    <property type="component" value="Unassembled WGS sequence"/>
</dbReference>
<reference evidence="10" key="1">
    <citation type="journal article" date="2019" name="Int. J. Syst. Evol. Microbiol.">
        <title>The Global Catalogue of Microorganisms (GCM) 10K type strain sequencing project: providing services to taxonomists for standard genome sequencing and annotation.</title>
        <authorList>
            <consortium name="The Broad Institute Genomics Platform"/>
            <consortium name="The Broad Institute Genome Sequencing Center for Infectious Disease"/>
            <person name="Wu L."/>
            <person name="Ma J."/>
        </authorList>
    </citation>
    <scope>NUCLEOTIDE SEQUENCE [LARGE SCALE GENOMIC DNA]</scope>
    <source>
        <strain evidence="10">CGMCC 1.19062</strain>
    </source>
</reference>
<keyword evidence="7 8" id="KW-0472">Membrane</keyword>
<name>A0ABW5DWC8_9PROT</name>
<organism evidence="9 10">
    <name type="scientific">Lacibacterium aquatile</name>
    <dbReference type="NCBI Taxonomy" id="1168082"/>
    <lineage>
        <taxon>Bacteria</taxon>
        <taxon>Pseudomonadati</taxon>
        <taxon>Pseudomonadota</taxon>
        <taxon>Alphaproteobacteria</taxon>
        <taxon>Rhodospirillales</taxon>
        <taxon>Rhodospirillaceae</taxon>
    </lineage>
</organism>
<comment type="similarity">
    <text evidence="2">Belongs to the AzlC family.</text>
</comment>
<keyword evidence="4" id="KW-1003">Cell membrane</keyword>
<keyword evidence="10" id="KW-1185">Reference proteome</keyword>
<evidence type="ECO:0000256" key="6">
    <source>
        <dbReference type="ARBA" id="ARBA00022989"/>
    </source>
</evidence>
<evidence type="ECO:0000313" key="9">
    <source>
        <dbReference type="EMBL" id="MFD2265160.1"/>
    </source>
</evidence>
<sequence>MTTVEAQAGDRRPFTLAGVGRGLKVGWPFLFSSGAIGLIMGVTYRELGLDAIHAFLLSALLYSGTAQAVTAAMWTVSPLPLAAMMLAILSVNARYLVMGANLRQHFSDVPLRRMLPALFLLADANWVLTVAKAEKGDRDVGLLVGSGLPMWSGWVAGTVAGHALNLAPKGALALAFAFLPLGLIVSMIPAQMKGKARAVALPWVITAAGVWAASYLMPLTWATLAGAALGTAIGAMRGRDDAGK</sequence>
<dbReference type="RefSeq" id="WP_379878332.1">
    <property type="nucleotide sequence ID" value="NZ_JBHUIP010000016.1"/>
</dbReference>
<dbReference type="PANTHER" id="PTHR34979:SF1">
    <property type="entry name" value="INNER MEMBRANE PROTEIN YGAZ"/>
    <property type="match status" value="1"/>
</dbReference>
<feature type="transmembrane region" description="Helical" evidence="8">
    <location>
        <begin position="140"/>
        <end position="164"/>
    </location>
</feature>
<keyword evidence="5 8" id="KW-0812">Transmembrane</keyword>
<keyword evidence="6 8" id="KW-1133">Transmembrane helix</keyword>
<feature type="transmembrane region" description="Helical" evidence="8">
    <location>
        <begin position="25"/>
        <end position="44"/>
    </location>
</feature>
<gene>
    <name evidence="9" type="ORF">ACFSM5_19815</name>
</gene>
<evidence type="ECO:0000256" key="3">
    <source>
        <dbReference type="ARBA" id="ARBA00022448"/>
    </source>
</evidence>
<evidence type="ECO:0000256" key="2">
    <source>
        <dbReference type="ARBA" id="ARBA00010735"/>
    </source>
</evidence>
<protein>
    <submittedName>
        <fullName evidence="9">AzlC family ABC transporter permease</fullName>
    </submittedName>
</protein>
<comment type="caution">
    <text evidence="9">The sequence shown here is derived from an EMBL/GenBank/DDBJ whole genome shotgun (WGS) entry which is preliminary data.</text>
</comment>
<evidence type="ECO:0000256" key="5">
    <source>
        <dbReference type="ARBA" id="ARBA00022692"/>
    </source>
</evidence>
<comment type="subcellular location">
    <subcellularLocation>
        <location evidence="1">Cell membrane</location>
        <topology evidence="1">Multi-pass membrane protein</topology>
    </subcellularLocation>
</comment>
<dbReference type="EMBL" id="JBHUIP010000016">
    <property type="protein sequence ID" value="MFD2265160.1"/>
    <property type="molecule type" value="Genomic_DNA"/>
</dbReference>
<dbReference type="InterPro" id="IPR011606">
    <property type="entry name" value="Brnchd-chn_aa_trnsp_permease"/>
</dbReference>
<proteinExistence type="inferred from homology"/>
<accession>A0ABW5DWC8</accession>
<evidence type="ECO:0000256" key="8">
    <source>
        <dbReference type="SAM" id="Phobius"/>
    </source>
</evidence>